<feature type="domain" description="KTSC" evidence="1">
    <location>
        <begin position="9"/>
        <end position="66"/>
    </location>
</feature>
<organism evidence="2 3">
    <name type="scientific">Candidatus Portnoybacteria bacterium RIFCSPLOWO2_02_FULL_39_11</name>
    <dbReference type="NCBI Taxonomy" id="1802001"/>
    <lineage>
        <taxon>Bacteria</taxon>
        <taxon>Candidatus Portnoyibacteriota</taxon>
    </lineage>
</organism>
<dbReference type="Pfam" id="PF13619">
    <property type="entry name" value="KTSC"/>
    <property type="match status" value="1"/>
</dbReference>
<comment type="caution">
    <text evidence="2">The sequence shown here is derived from an EMBL/GenBank/DDBJ whole genome shotgun (WGS) entry which is preliminary data.</text>
</comment>
<dbReference type="AlphaFoldDB" id="A0A1G2FPL7"/>
<dbReference type="InterPro" id="IPR025309">
    <property type="entry name" value="KTSC_dom"/>
</dbReference>
<proteinExistence type="predicted"/>
<evidence type="ECO:0000313" key="3">
    <source>
        <dbReference type="Proteomes" id="UP000177126"/>
    </source>
</evidence>
<evidence type="ECO:0000259" key="1">
    <source>
        <dbReference type="Pfam" id="PF13619"/>
    </source>
</evidence>
<dbReference type="Proteomes" id="UP000177126">
    <property type="component" value="Unassembled WGS sequence"/>
</dbReference>
<reference evidence="2 3" key="1">
    <citation type="journal article" date="2016" name="Nat. Commun.">
        <title>Thousands of microbial genomes shed light on interconnected biogeochemical processes in an aquifer system.</title>
        <authorList>
            <person name="Anantharaman K."/>
            <person name="Brown C.T."/>
            <person name="Hug L.A."/>
            <person name="Sharon I."/>
            <person name="Castelle C.J."/>
            <person name="Probst A.J."/>
            <person name="Thomas B.C."/>
            <person name="Singh A."/>
            <person name="Wilkins M.J."/>
            <person name="Karaoz U."/>
            <person name="Brodie E.L."/>
            <person name="Williams K.H."/>
            <person name="Hubbard S.S."/>
            <person name="Banfield J.F."/>
        </authorList>
    </citation>
    <scope>NUCLEOTIDE SEQUENCE [LARGE SCALE GENOMIC DNA]</scope>
</reference>
<protein>
    <submittedName>
        <fullName evidence="2">KTSC domain-containing protein</fullName>
    </submittedName>
</protein>
<sequence>MNENRTPVSSSNINSIGYDKQSATLEVEFTSGDVYRYFDVPEHLYQQLMSAVSKGQFLNDYIRHSYRYQKFG</sequence>
<dbReference type="EMBL" id="MHNF01000054">
    <property type="protein sequence ID" value="OGZ39558.1"/>
    <property type="molecule type" value="Genomic_DNA"/>
</dbReference>
<gene>
    <name evidence="2" type="ORF">A3B04_01920</name>
</gene>
<evidence type="ECO:0000313" key="2">
    <source>
        <dbReference type="EMBL" id="OGZ39558.1"/>
    </source>
</evidence>
<name>A0A1G2FPL7_9BACT</name>
<accession>A0A1G2FPL7</accession>